<evidence type="ECO:0000313" key="8">
    <source>
        <dbReference type="EMBL" id="PJC56388.1"/>
    </source>
</evidence>
<evidence type="ECO:0000259" key="7">
    <source>
        <dbReference type="Pfam" id="PF09335"/>
    </source>
</evidence>
<sequence length="212" mass="24054">MEKITAKFNLKNTLGMLWIIAILGAVYYYITVGISIEDIRAYLEGLGLWSGLVFIIAYTVRPLIFFPTSIMTPLSAILFGPIMGWLYTYIGENLSATVAFFAARYFGRNFVKENENAFIQKYDKKLKTNGFETVLILRLIPLFPFDFVNYASGLSSIKYRHYISATLLGVIPGLTAYIFLGGSLTNPYLIIPTIILFGLITFIAHRYQKRHN</sequence>
<dbReference type="Pfam" id="PF09335">
    <property type="entry name" value="VTT_dom"/>
    <property type="match status" value="1"/>
</dbReference>
<dbReference type="PANTHER" id="PTHR12677">
    <property type="entry name" value="GOLGI APPARATUS MEMBRANE PROTEIN TVP38-RELATED"/>
    <property type="match status" value="1"/>
</dbReference>
<feature type="transmembrane region" description="Helical" evidence="6">
    <location>
        <begin position="186"/>
        <end position="204"/>
    </location>
</feature>
<evidence type="ECO:0000256" key="6">
    <source>
        <dbReference type="RuleBase" id="RU366058"/>
    </source>
</evidence>
<evidence type="ECO:0000256" key="4">
    <source>
        <dbReference type="ARBA" id="ARBA00022989"/>
    </source>
</evidence>
<dbReference type="AlphaFoldDB" id="A0A2M8FFG4"/>
<evidence type="ECO:0000313" key="9">
    <source>
        <dbReference type="Proteomes" id="UP000230391"/>
    </source>
</evidence>
<comment type="subcellular location">
    <subcellularLocation>
        <location evidence="1 6">Cell membrane</location>
        <topology evidence="1 6">Multi-pass membrane protein</topology>
    </subcellularLocation>
</comment>
<accession>A0A2M8FFG4</accession>
<comment type="caution">
    <text evidence="8">The sequence shown here is derived from an EMBL/GenBank/DDBJ whole genome shotgun (WGS) entry which is preliminary data.</text>
</comment>
<name>A0A2M8FFG4_9BACT</name>
<dbReference type="Proteomes" id="UP000230391">
    <property type="component" value="Unassembled WGS sequence"/>
</dbReference>
<feature type="domain" description="VTT" evidence="7">
    <location>
        <begin position="66"/>
        <end position="181"/>
    </location>
</feature>
<gene>
    <name evidence="8" type="ORF">CO026_00595</name>
</gene>
<keyword evidence="2 6" id="KW-1003">Cell membrane</keyword>
<evidence type="ECO:0000256" key="3">
    <source>
        <dbReference type="ARBA" id="ARBA00022692"/>
    </source>
</evidence>
<protein>
    <recommendedName>
        <fullName evidence="6">TVP38/TMEM64 family membrane protein</fullName>
    </recommendedName>
</protein>
<proteinExistence type="inferred from homology"/>
<dbReference type="EMBL" id="PFRD01000030">
    <property type="protein sequence ID" value="PJC56388.1"/>
    <property type="molecule type" value="Genomic_DNA"/>
</dbReference>
<evidence type="ECO:0000256" key="2">
    <source>
        <dbReference type="ARBA" id="ARBA00022475"/>
    </source>
</evidence>
<comment type="similarity">
    <text evidence="6">Belongs to the TVP38/TMEM64 family.</text>
</comment>
<dbReference type="PANTHER" id="PTHR12677:SF59">
    <property type="entry name" value="GOLGI APPARATUS MEMBRANE PROTEIN TVP38-RELATED"/>
    <property type="match status" value="1"/>
</dbReference>
<feature type="transmembrane region" description="Helical" evidence="6">
    <location>
        <begin position="42"/>
        <end position="60"/>
    </location>
</feature>
<reference evidence="9" key="1">
    <citation type="submission" date="2017-09" db="EMBL/GenBank/DDBJ databases">
        <title>Depth-based differentiation of microbial function through sediment-hosted aquifers and enrichment of novel symbionts in the deep terrestrial subsurface.</title>
        <authorList>
            <person name="Probst A.J."/>
            <person name="Ladd B."/>
            <person name="Jarett J.K."/>
            <person name="Geller-Mcgrath D.E."/>
            <person name="Sieber C.M.K."/>
            <person name="Emerson J.B."/>
            <person name="Anantharaman K."/>
            <person name="Thomas B.C."/>
            <person name="Malmstrom R."/>
            <person name="Stieglmeier M."/>
            <person name="Klingl A."/>
            <person name="Woyke T."/>
            <person name="Ryan C.M."/>
            <person name="Banfield J.F."/>
        </authorList>
    </citation>
    <scope>NUCLEOTIDE SEQUENCE [LARGE SCALE GENOMIC DNA]</scope>
</reference>
<comment type="caution">
    <text evidence="6">Lacks conserved residue(s) required for the propagation of feature annotation.</text>
</comment>
<evidence type="ECO:0000256" key="1">
    <source>
        <dbReference type="ARBA" id="ARBA00004651"/>
    </source>
</evidence>
<organism evidence="8 9">
    <name type="scientific">Candidatus Kaiserbacteria bacterium CG_4_9_14_0_2_um_filter_41_32</name>
    <dbReference type="NCBI Taxonomy" id="1974601"/>
    <lineage>
        <taxon>Bacteria</taxon>
        <taxon>Candidatus Kaiseribacteriota</taxon>
    </lineage>
</organism>
<keyword evidence="5 6" id="KW-0472">Membrane</keyword>
<feature type="transmembrane region" description="Helical" evidence="6">
    <location>
        <begin position="12"/>
        <end position="30"/>
    </location>
</feature>
<keyword evidence="3 6" id="KW-0812">Transmembrane</keyword>
<evidence type="ECO:0000256" key="5">
    <source>
        <dbReference type="ARBA" id="ARBA00023136"/>
    </source>
</evidence>
<dbReference type="InterPro" id="IPR015414">
    <property type="entry name" value="TMEM64"/>
</dbReference>
<dbReference type="InterPro" id="IPR032816">
    <property type="entry name" value="VTT_dom"/>
</dbReference>
<keyword evidence="4 6" id="KW-1133">Transmembrane helix</keyword>
<feature type="transmembrane region" description="Helical" evidence="6">
    <location>
        <begin position="162"/>
        <end position="180"/>
    </location>
</feature>
<dbReference type="GO" id="GO:0005886">
    <property type="term" value="C:plasma membrane"/>
    <property type="evidence" value="ECO:0007669"/>
    <property type="project" value="UniProtKB-SubCell"/>
</dbReference>